<proteinExistence type="predicted"/>
<accession>A0A803QG66</accession>
<dbReference type="EnsemblPlants" id="evm.model.09.428">
    <property type="protein sequence ID" value="cds.evm.model.09.428"/>
    <property type="gene ID" value="evm.TU.09.428"/>
</dbReference>
<evidence type="ECO:0000256" key="1">
    <source>
        <dbReference type="SAM" id="MobiDB-lite"/>
    </source>
</evidence>
<reference evidence="2" key="2">
    <citation type="submission" date="2021-03" db="UniProtKB">
        <authorList>
            <consortium name="EnsemblPlants"/>
        </authorList>
    </citation>
    <scope>IDENTIFICATION</scope>
</reference>
<keyword evidence="3" id="KW-1185">Reference proteome</keyword>
<feature type="compositionally biased region" description="Basic and acidic residues" evidence="1">
    <location>
        <begin position="47"/>
        <end position="58"/>
    </location>
</feature>
<dbReference type="EMBL" id="UZAU01000723">
    <property type="status" value="NOT_ANNOTATED_CDS"/>
    <property type="molecule type" value="Genomic_DNA"/>
</dbReference>
<dbReference type="Gramene" id="evm.model.09.428">
    <property type="protein sequence ID" value="cds.evm.model.09.428"/>
    <property type="gene ID" value="evm.TU.09.428"/>
</dbReference>
<evidence type="ECO:0000313" key="2">
    <source>
        <dbReference type="EnsemblPlants" id="cds.evm.model.09.428"/>
    </source>
</evidence>
<feature type="region of interest" description="Disordered" evidence="1">
    <location>
        <begin position="21"/>
        <end position="88"/>
    </location>
</feature>
<sequence>MAEQEEAIQEILLQLQNMVSKGNLNDGNPPIEKFNHLRARPSNLANDKGKAKMAEPQKKNYPPRVKQDNRHHAQVPKPNIQGRKNHSSIFVNKSIKVEDLNLKENMSKMDLKDHLNAKWEKERCEKAMTHGGDLMNIIND</sequence>
<evidence type="ECO:0000313" key="3">
    <source>
        <dbReference type="Proteomes" id="UP000596661"/>
    </source>
</evidence>
<reference evidence="2" key="1">
    <citation type="submission" date="2018-11" db="EMBL/GenBank/DDBJ databases">
        <authorList>
            <person name="Grassa J C."/>
        </authorList>
    </citation>
    <scope>NUCLEOTIDE SEQUENCE [LARGE SCALE GENOMIC DNA]</scope>
</reference>
<organism evidence="2 3">
    <name type="scientific">Cannabis sativa</name>
    <name type="common">Hemp</name>
    <name type="synonym">Marijuana</name>
    <dbReference type="NCBI Taxonomy" id="3483"/>
    <lineage>
        <taxon>Eukaryota</taxon>
        <taxon>Viridiplantae</taxon>
        <taxon>Streptophyta</taxon>
        <taxon>Embryophyta</taxon>
        <taxon>Tracheophyta</taxon>
        <taxon>Spermatophyta</taxon>
        <taxon>Magnoliopsida</taxon>
        <taxon>eudicotyledons</taxon>
        <taxon>Gunneridae</taxon>
        <taxon>Pentapetalae</taxon>
        <taxon>rosids</taxon>
        <taxon>fabids</taxon>
        <taxon>Rosales</taxon>
        <taxon>Cannabaceae</taxon>
        <taxon>Cannabis</taxon>
    </lineage>
</organism>
<dbReference type="AlphaFoldDB" id="A0A803QG66"/>
<name>A0A803QG66_CANSA</name>
<protein>
    <submittedName>
        <fullName evidence="2">Uncharacterized protein</fullName>
    </submittedName>
</protein>
<dbReference type="Proteomes" id="UP000596661">
    <property type="component" value="Chromosome 9"/>
</dbReference>